<dbReference type="SUPFAM" id="SSF56024">
    <property type="entry name" value="Phospholipase D/nuclease"/>
    <property type="match status" value="1"/>
</dbReference>
<organism evidence="3 4">
    <name type="scientific">Baryphthengus martii</name>
    <name type="common">Rufous motmot</name>
    <dbReference type="NCBI Taxonomy" id="176943"/>
    <lineage>
        <taxon>Eukaryota</taxon>
        <taxon>Metazoa</taxon>
        <taxon>Chordata</taxon>
        <taxon>Craniata</taxon>
        <taxon>Vertebrata</taxon>
        <taxon>Euteleostomi</taxon>
        <taxon>Archelosauria</taxon>
        <taxon>Archosauria</taxon>
        <taxon>Dinosauria</taxon>
        <taxon>Saurischia</taxon>
        <taxon>Theropoda</taxon>
        <taxon>Coelurosauria</taxon>
        <taxon>Aves</taxon>
        <taxon>Neognathae</taxon>
        <taxon>Neoaves</taxon>
        <taxon>Telluraves</taxon>
        <taxon>Coraciimorphae</taxon>
        <taxon>Coraciiformes</taxon>
        <taxon>Momotidae</taxon>
        <taxon>Baryphthengus</taxon>
    </lineage>
</organism>
<evidence type="ECO:0000313" key="3">
    <source>
        <dbReference type="EMBL" id="NXG67950.1"/>
    </source>
</evidence>
<dbReference type="InterPro" id="IPR012461">
    <property type="entry name" value="SACK1"/>
</dbReference>
<feature type="domain" description="Scaffolding anchor of CK1" evidence="2">
    <location>
        <begin position="1"/>
        <end position="139"/>
    </location>
</feature>
<evidence type="ECO:0000313" key="4">
    <source>
        <dbReference type="Proteomes" id="UP000578343"/>
    </source>
</evidence>
<name>A0A7K9DUJ5_BARMA</name>
<dbReference type="GO" id="GO:0007165">
    <property type="term" value="P:signal transduction"/>
    <property type="evidence" value="ECO:0007669"/>
    <property type="project" value="TreeGrafter"/>
</dbReference>
<dbReference type="EMBL" id="VWZK01000038">
    <property type="protein sequence ID" value="NXG67950.1"/>
    <property type="molecule type" value="Genomic_DNA"/>
</dbReference>
<reference evidence="3 4" key="1">
    <citation type="submission" date="2019-09" db="EMBL/GenBank/DDBJ databases">
        <title>Bird 10,000 Genomes (B10K) Project - Family phase.</title>
        <authorList>
            <person name="Zhang G."/>
        </authorList>
    </citation>
    <scope>NUCLEOTIDE SEQUENCE [LARGE SCALE GENOMIC DNA]</scope>
    <source>
        <strain evidence="3">B10K-DU-001-21</strain>
        <tissue evidence="3">Muscle</tissue>
    </source>
</reference>
<dbReference type="GO" id="GO:0032006">
    <property type="term" value="P:regulation of TOR signaling"/>
    <property type="evidence" value="ECO:0007669"/>
    <property type="project" value="TreeGrafter"/>
</dbReference>
<dbReference type="InterPro" id="IPR050944">
    <property type="entry name" value="FAM83"/>
</dbReference>
<dbReference type="PANTHER" id="PTHR16181:SF29">
    <property type="entry name" value="PROTEIN FAM83A-RELATED"/>
    <property type="match status" value="1"/>
</dbReference>
<evidence type="ECO:0000256" key="1">
    <source>
        <dbReference type="ARBA" id="ARBA00006937"/>
    </source>
</evidence>
<feature type="non-terminal residue" evidence="3">
    <location>
        <position position="396"/>
    </location>
</feature>
<gene>
    <name evidence="3" type="primary">Fam83d_0</name>
    <name evidence="3" type="ORF">BARMAR_R07804</name>
</gene>
<dbReference type="GO" id="GO:0019901">
    <property type="term" value="F:protein kinase binding"/>
    <property type="evidence" value="ECO:0007669"/>
    <property type="project" value="TreeGrafter"/>
</dbReference>
<dbReference type="GO" id="GO:0097431">
    <property type="term" value="C:mitotic spindle pole"/>
    <property type="evidence" value="ECO:0007669"/>
    <property type="project" value="TreeGrafter"/>
</dbReference>
<evidence type="ECO:0000259" key="2">
    <source>
        <dbReference type="Pfam" id="PF07894"/>
    </source>
</evidence>
<protein>
    <submittedName>
        <fullName evidence="3">FA83D protein</fullName>
    </submittedName>
</protein>
<dbReference type="Pfam" id="PF07894">
    <property type="entry name" value="SACK1"/>
    <property type="match status" value="1"/>
</dbReference>
<dbReference type="AlphaFoldDB" id="A0A7K9DUJ5"/>
<dbReference type="Gene3D" id="3.30.870.10">
    <property type="entry name" value="Endonuclease Chain A"/>
    <property type="match status" value="1"/>
</dbReference>
<comment type="caution">
    <text evidence="3">The sequence shown here is derived from an EMBL/GenBank/DDBJ whole genome shotgun (WGS) entry which is preliminary data.</text>
</comment>
<dbReference type="GO" id="GO:0070372">
    <property type="term" value="P:regulation of ERK1 and ERK2 cascade"/>
    <property type="evidence" value="ECO:0007669"/>
    <property type="project" value="TreeGrafter"/>
</dbReference>
<dbReference type="GO" id="GO:1902808">
    <property type="term" value="P:positive regulation of cell cycle G1/S phase transition"/>
    <property type="evidence" value="ECO:0007669"/>
    <property type="project" value="TreeGrafter"/>
</dbReference>
<keyword evidence="4" id="KW-1185">Reference proteome</keyword>
<dbReference type="PANTHER" id="PTHR16181">
    <property type="entry name" value="PROTEIN FAM83A-RELATED"/>
    <property type="match status" value="1"/>
</dbReference>
<dbReference type="GO" id="GO:0005829">
    <property type="term" value="C:cytosol"/>
    <property type="evidence" value="ECO:0007669"/>
    <property type="project" value="TreeGrafter"/>
</dbReference>
<accession>A0A7K9DUJ5</accession>
<dbReference type="GO" id="GO:1902480">
    <property type="term" value="P:protein localization to mitotic spindle"/>
    <property type="evidence" value="ECO:0007669"/>
    <property type="project" value="TreeGrafter"/>
</dbReference>
<dbReference type="OrthoDB" id="9882762at2759"/>
<sequence length="396" mass="44193">QVIALVMDSFTDIDIFSDLQDAYSNRKVPVYILLDQDFLPHFLEMCKNLGVCPEQESLMRVRTLTGNTYYMRSGAKIVGKVHEKFMLIDGIRVTTGSYRQVLGFTWSDGKLNSSNLLLLSGQVVEHFDLQFRILYAQSMPISPKWPSSCRSSGMFDHLANRIESPKEYTVEGNLRAEFARLSSTPKKLLKELGEDTPGGEPCNPGHSCLLEEEWFSNQEGVVEQKSASTQTGPWEGKPTVSTCNAATQTNVVTAEAGTQASVAARMTGTQTSVLLKIAVTQTRGDEYTETPRLHRKLSKEVSSLAEEAVSSSSLRSLSSSSSQCSLASSTGSLSSLRSFEYSSSHRAGYFQKLHKERQFHYSTIRSKLSHMVDILSRRRRVPENYMTQYSGRCNLK</sequence>
<proteinExistence type="inferred from homology"/>
<feature type="non-terminal residue" evidence="3">
    <location>
        <position position="1"/>
    </location>
</feature>
<comment type="similarity">
    <text evidence="1">Belongs to the FAM83 family.</text>
</comment>
<dbReference type="Proteomes" id="UP000578343">
    <property type="component" value="Unassembled WGS sequence"/>
</dbReference>